<feature type="transmembrane region" description="Helical" evidence="6">
    <location>
        <begin position="205"/>
        <end position="225"/>
    </location>
</feature>
<accession>A0A0C3CUK3</accession>
<dbReference type="Proteomes" id="UP000054321">
    <property type="component" value="Unassembled WGS sequence"/>
</dbReference>
<feature type="transmembrane region" description="Helical" evidence="6">
    <location>
        <begin position="339"/>
        <end position="361"/>
    </location>
</feature>
<evidence type="ECO:0000256" key="6">
    <source>
        <dbReference type="SAM" id="Phobius"/>
    </source>
</evidence>
<comment type="similarity">
    <text evidence="2">Belongs to the major facilitator superfamily. TCR/Tet family.</text>
</comment>
<reference evidence="9" key="2">
    <citation type="submission" date="2015-01" db="EMBL/GenBank/DDBJ databases">
        <title>Evolutionary Origins and Diversification of the Mycorrhizal Mutualists.</title>
        <authorList>
            <consortium name="DOE Joint Genome Institute"/>
            <consortium name="Mycorrhizal Genomics Consortium"/>
            <person name="Kohler A."/>
            <person name="Kuo A."/>
            <person name="Nagy L.G."/>
            <person name="Floudas D."/>
            <person name="Copeland A."/>
            <person name="Barry K.W."/>
            <person name="Cichocki N."/>
            <person name="Veneault-Fourrey C."/>
            <person name="LaButti K."/>
            <person name="Lindquist E.A."/>
            <person name="Lipzen A."/>
            <person name="Lundell T."/>
            <person name="Morin E."/>
            <person name="Murat C."/>
            <person name="Riley R."/>
            <person name="Ohm R."/>
            <person name="Sun H."/>
            <person name="Tunlid A."/>
            <person name="Henrissat B."/>
            <person name="Grigoriev I.V."/>
            <person name="Hibbett D.S."/>
            <person name="Martin F."/>
        </authorList>
    </citation>
    <scope>NUCLEOTIDE SEQUENCE [LARGE SCALE GENOMIC DNA]</scope>
    <source>
        <strain evidence="9">Zn</strain>
    </source>
</reference>
<feature type="domain" description="Major facilitator superfamily (MFS) profile" evidence="7">
    <location>
        <begin position="10"/>
        <end position="499"/>
    </location>
</feature>
<organism evidence="8 9">
    <name type="scientific">Oidiodendron maius (strain Zn)</name>
    <dbReference type="NCBI Taxonomy" id="913774"/>
    <lineage>
        <taxon>Eukaryota</taxon>
        <taxon>Fungi</taxon>
        <taxon>Dikarya</taxon>
        <taxon>Ascomycota</taxon>
        <taxon>Pezizomycotina</taxon>
        <taxon>Leotiomycetes</taxon>
        <taxon>Leotiomycetes incertae sedis</taxon>
        <taxon>Myxotrichaceae</taxon>
        <taxon>Oidiodendron</taxon>
    </lineage>
</organism>
<feature type="transmembrane region" description="Helical" evidence="6">
    <location>
        <begin position="273"/>
        <end position="293"/>
    </location>
</feature>
<evidence type="ECO:0000256" key="3">
    <source>
        <dbReference type="ARBA" id="ARBA00022692"/>
    </source>
</evidence>
<dbReference type="PRINTS" id="PR01036">
    <property type="entry name" value="TCRTETB"/>
</dbReference>
<feature type="transmembrane region" description="Helical" evidence="6">
    <location>
        <begin position="132"/>
        <end position="153"/>
    </location>
</feature>
<proteinExistence type="inferred from homology"/>
<dbReference type="GO" id="GO:0022857">
    <property type="term" value="F:transmembrane transporter activity"/>
    <property type="evidence" value="ECO:0007669"/>
    <property type="project" value="InterPro"/>
</dbReference>
<protein>
    <recommendedName>
        <fullName evidence="7">Major facilitator superfamily (MFS) profile domain-containing protein</fullName>
    </recommendedName>
</protein>
<evidence type="ECO:0000256" key="1">
    <source>
        <dbReference type="ARBA" id="ARBA00004141"/>
    </source>
</evidence>
<dbReference type="HOGENOM" id="CLU_000960_22_1_1"/>
<name>A0A0C3CUK3_OIDMZ</name>
<dbReference type="EMBL" id="KN832874">
    <property type="protein sequence ID" value="KIN02644.1"/>
    <property type="molecule type" value="Genomic_DNA"/>
</dbReference>
<dbReference type="InterPro" id="IPR036259">
    <property type="entry name" value="MFS_trans_sf"/>
</dbReference>
<dbReference type="FunFam" id="1.20.1250.20:FF:000196">
    <property type="entry name" value="MFS toxin efflux pump (AflT)"/>
    <property type="match status" value="1"/>
</dbReference>
<dbReference type="OrthoDB" id="10021397at2759"/>
<keyword evidence="5 6" id="KW-0472">Membrane</keyword>
<dbReference type="AlphaFoldDB" id="A0A0C3CUK3"/>
<evidence type="ECO:0000259" key="7">
    <source>
        <dbReference type="PROSITE" id="PS50850"/>
    </source>
</evidence>
<dbReference type="CDD" id="cd17502">
    <property type="entry name" value="MFS_Azr1_MDR_like"/>
    <property type="match status" value="1"/>
</dbReference>
<evidence type="ECO:0000256" key="2">
    <source>
        <dbReference type="ARBA" id="ARBA00007520"/>
    </source>
</evidence>
<dbReference type="PANTHER" id="PTHR23501">
    <property type="entry name" value="MAJOR FACILITATOR SUPERFAMILY"/>
    <property type="match status" value="1"/>
</dbReference>
<dbReference type="Pfam" id="PF07690">
    <property type="entry name" value="MFS_1"/>
    <property type="match status" value="1"/>
</dbReference>
<keyword evidence="3 6" id="KW-0812">Transmembrane</keyword>
<evidence type="ECO:0000313" key="9">
    <source>
        <dbReference type="Proteomes" id="UP000054321"/>
    </source>
</evidence>
<dbReference type="InParanoid" id="A0A0C3CUK3"/>
<dbReference type="GO" id="GO:0005886">
    <property type="term" value="C:plasma membrane"/>
    <property type="evidence" value="ECO:0007669"/>
    <property type="project" value="TreeGrafter"/>
</dbReference>
<feature type="transmembrane region" description="Helical" evidence="6">
    <location>
        <begin position="74"/>
        <end position="94"/>
    </location>
</feature>
<dbReference type="SUPFAM" id="SSF103473">
    <property type="entry name" value="MFS general substrate transporter"/>
    <property type="match status" value="1"/>
</dbReference>
<feature type="transmembrane region" description="Helical" evidence="6">
    <location>
        <begin position="476"/>
        <end position="494"/>
    </location>
</feature>
<evidence type="ECO:0000256" key="5">
    <source>
        <dbReference type="ARBA" id="ARBA00023136"/>
    </source>
</evidence>
<sequence>YPGRLPLTFIIIGLCLSVFLISLDRTIITTAIPFITNEFNSPEDIGWYGSSYLLTASAFQPLYGRIFMLFNMKWSYLISLGMFLVGSLICGIAPSSITLIIGRSIAGLGSAGILTGSFVVVSHIMPLRKRPVWTAIIGLMFGVGATAGPLLGGVFTDLVTWRWCFYFNLPVGGATLFSMVFYFHPPRRHALAQQSFLYRVGELDIIGNAILLGASIMLFLALQYTEQQIPWSSSLITGLLVGAGVTFIIFCVWQWWRADAALIPPRILKQRTVCASCVIGFFIYAAILIQTYYLPIWFQAVKGYTAIKSGVAMIPYVAASAIASVLAGLFVSKNGYFTAPAIIGCTIGAVGCGMITTITPLASAGKWIGYEILASAGIGLAIQQGFSAVQIVLPLDEVAIGTAAVVAFQSLGGAIFVSVGNTILQNDLLSASHQDKLPGVNIQAVIKGGASEFRKRVPPEAIPKLVAVYAKALQKVFVAAIPMAGLAFVAALFLEWKSV</sequence>
<dbReference type="PANTHER" id="PTHR23501:SF49">
    <property type="entry name" value="MAJOR FACILITATOR SUPERFAMILY (MFS) PROFILE DOMAIN-CONTAINING PROTEIN"/>
    <property type="match status" value="1"/>
</dbReference>
<dbReference type="Gene3D" id="1.20.1720.10">
    <property type="entry name" value="Multidrug resistance protein D"/>
    <property type="match status" value="1"/>
</dbReference>
<evidence type="ECO:0000313" key="8">
    <source>
        <dbReference type="EMBL" id="KIN02644.1"/>
    </source>
</evidence>
<feature type="transmembrane region" description="Helical" evidence="6">
    <location>
        <begin position="398"/>
        <end position="419"/>
    </location>
</feature>
<feature type="transmembrane region" description="Helical" evidence="6">
    <location>
        <begin position="231"/>
        <end position="253"/>
    </location>
</feature>
<dbReference type="InterPro" id="IPR011701">
    <property type="entry name" value="MFS"/>
</dbReference>
<feature type="transmembrane region" description="Helical" evidence="6">
    <location>
        <begin position="165"/>
        <end position="184"/>
    </location>
</feature>
<keyword evidence="4 6" id="KW-1133">Transmembrane helix</keyword>
<feature type="transmembrane region" description="Helical" evidence="6">
    <location>
        <begin position="313"/>
        <end position="332"/>
    </location>
</feature>
<feature type="non-terminal residue" evidence="8">
    <location>
        <position position="499"/>
    </location>
</feature>
<feature type="transmembrane region" description="Helical" evidence="6">
    <location>
        <begin position="6"/>
        <end position="23"/>
    </location>
</feature>
<keyword evidence="9" id="KW-1185">Reference proteome</keyword>
<dbReference type="FunFam" id="1.20.1250.20:FF:000489">
    <property type="entry name" value="MFS general substrate transporter"/>
    <property type="match status" value="1"/>
</dbReference>
<reference evidence="8 9" key="1">
    <citation type="submission" date="2014-04" db="EMBL/GenBank/DDBJ databases">
        <authorList>
            <consortium name="DOE Joint Genome Institute"/>
            <person name="Kuo A."/>
            <person name="Martino E."/>
            <person name="Perotto S."/>
            <person name="Kohler A."/>
            <person name="Nagy L.G."/>
            <person name="Floudas D."/>
            <person name="Copeland A."/>
            <person name="Barry K.W."/>
            <person name="Cichocki N."/>
            <person name="Veneault-Fourrey C."/>
            <person name="LaButti K."/>
            <person name="Lindquist E.A."/>
            <person name="Lipzen A."/>
            <person name="Lundell T."/>
            <person name="Morin E."/>
            <person name="Murat C."/>
            <person name="Sun H."/>
            <person name="Tunlid A."/>
            <person name="Henrissat B."/>
            <person name="Grigoriev I.V."/>
            <person name="Hibbett D.S."/>
            <person name="Martin F."/>
            <person name="Nordberg H.P."/>
            <person name="Cantor M.N."/>
            <person name="Hua S.X."/>
        </authorList>
    </citation>
    <scope>NUCLEOTIDE SEQUENCE [LARGE SCALE GENOMIC DNA]</scope>
    <source>
        <strain evidence="8 9">Zn</strain>
    </source>
</reference>
<feature type="non-terminal residue" evidence="8">
    <location>
        <position position="1"/>
    </location>
</feature>
<gene>
    <name evidence="8" type="ORF">OIDMADRAFT_91739</name>
</gene>
<dbReference type="Gene3D" id="1.20.1250.20">
    <property type="entry name" value="MFS general substrate transporter like domains"/>
    <property type="match status" value="1"/>
</dbReference>
<evidence type="ECO:0000256" key="4">
    <source>
        <dbReference type="ARBA" id="ARBA00022989"/>
    </source>
</evidence>
<dbReference type="FunCoup" id="A0A0C3CUK3">
    <property type="interactions" value="92"/>
</dbReference>
<dbReference type="PROSITE" id="PS50850">
    <property type="entry name" value="MFS"/>
    <property type="match status" value="1"/>
</dbReference>
<dbReference type="InterPro" id="IPR020846">
    <property type="entry name" value="MFS_dom"/>
</dbReference>
<feature type="transmembrane region" description="Helical" evidence="6">
    <location>
        <begin position="100"/>
        <end position="120"/>
    </location>
</feature>
<comment type="subcellular location">
    <subcellularLocation>
        <location evidence="1">Membrane</location>
        <topology evidence="1">Multi-pass membrane protein</topology>
    </subcellularLocation>
</comment>